<protein>
    <submittedName>
        <fullName evidence="2">Uncharacterized protein</fullName>
    </submittedName>
</protein>
<dbReference type="Proteomes" id="UP000828390">
    <property type="component" value="Unassembled WGS sequence"/>
</dbReference>
<feature type="region of interest" description="Disordered" evidence="1">
    <location>
        <begin position="1"/>
        <end position="33"/>
    </location>
</feature>
<evidence type="ECO:0000313" key="2">
    <source>
        <dbReference type="EMBL" id="KAH3838885.1"/>
    </source>
</evidence>
<evidence type="ECO:0000256" key="1">
    <source>
        <dbReference type="SAM" id="MobiDB-lite"/>
    </source>
</evidence>
<reference evidence="2" key="2">
    <citation type="submission" date="2020-11" db="EMBL/GenBank/DDBJ databases">
        <authorList>
            <person name="McCartney M.A."/>
            <person name="Auch B."/>
            <person name="Kono T."/>
            <person name="Mallez S."/>
            <person name="Becker A."/>
            <person name="Gohl D.M."/>
            <person name="Silverstein K.A.T."/>
            <person name="Koren S."/>
            <person name="Bechman K.B."/>
            <person name="Herman A."/>
            <person name="Abrahante J.E."/>
            <person name="Garbe J."/>
        </authorList>
    </citation>
    <scope>NUCLEOTIDE SEQUENCE</scope>
    <source>
        <strain evidence="2">Duluth1</strain>
        <tissue evidence="2">Whole animal</tissue>
    </source>
</reference>
<accession>A0A9D4KG23</accession>
<reference evidence="2" key="1">
    <citation type="journal article" date="2019" name="bioRxiv">
        <title>The Genome of the Zebra Mussel, Dreissena polymorpha: A Resource for Invasive Species Research.</title>
        <authorList>
            <person name="McCartney M.A."/>
            <person name="Auch B."/>
            <person name="Kono T."/>
            <person name="Mallez S."/>
            <person name="Zhang Y."/>
            <person name="Obille A."/>
            <person name="Becker A."/>
            <person name="Abrahante J.E."/>
            <person name="Garbe J."/>
            <person name="Badalamenti J.P."/>
            <person name="Herman A."/>
            <person name="Mangelson H."/>
            <person name="Liachko I."/>
            <person name="Sullivan S."/>
            <person name="Sone E.D."/>
            <person name="Koren S."/>
            <person name="Silverstein K.A.T."/>
            <person name="Beckman K.B."/>
            <person name="Gohl D.M."/>
        </authorList>
    </citation>
    <scope>NUCLEOTIDE SEQUENCE</scope>
    <source>
        <strain evidence="2">Duluth1</strain>
        <tissue evidence="2">Whole animal</tissue>
    </source>
</reference>
<keyword evidence="3" id="KW-1185">Reference proteome</keyword>
<comment type="caution">
    <text evidence="2">The sequence shown here is derived from an EMBL/GenBank/DDBJ whole genome shotgun (WGS) entry which is preliminary data.</text>
</comment>
<dbReference type="EMBL" id="JAIWYP010000004">
    <property type="protein sequence ID" value="KAH3838885.1"/>
    <property type="molecule type" value="Genomic_DNA"/>
</dbReference>
<feature type="compositionally biased region" description="Basic residues" evidence="1">
    <location>
        <begin position="14"/>
        <end position="28"/>
    </location>
</feature>
<gene>
    <name evidence="2" type="ORF">DPMN_112302</name>
</gene>
<proteinExistence type="predicted"/>
<name>A0A9D4KG23_DREPO</name>
<evidence type="ECO:0000313" key="3">
    <source>
        <dbReference type="Proteomes" id="UP000828390"/>
    </source>
</evidence>
<organism evidence="2 3">
    <name type="scientific">Dreissena polymorpha</name>
    <name type="common">Zebra mussel</name>
    <name type="synonym">Mytilus polymorpha</name>
    <dbReference type="NCBI Taxonomy" id="45954"/>
    <lineage>
        <taxon>Eukaryota</taxon>
        <taxon>Metazoa</taxon>
        <taxon>Spiralia</taxon>
        <taxon>Lophotrochozoa</taxon>
        <taxon>Mollusca</taxon>
        <taxon>Bivalvia</taxon>
        <taxon>Autobranchia</taxon>
        <taxon>Heteroconchia</taxon>
        <taxon>Euheterodonta</taxon>
        <taxon>Imparidentia</taxon>
        <taxon>Neoheterodontei</taxon>
        <taxon>Myida</taxon>
        <taxon>Dreissenoidea</taxon>
        <taxon>Dreissenidae</taxon>
        <taxon>Dreissena</taxon>
    </lineage>
</organism>
<sequence>MEMDGIDGASAAATRHKKKGHNAQHGQRHATGVTRKTIGDECVNQNTFTMSIIVTVTVKIHRTLIRVIHGYNLTP</sequence>
<dbReference type="AlphaFoldDB" id="A0A9D4KG23"/>